<reference evidence="1" key="1">
    <citation type="submission" date="2022-02" db="EMBL/GenBank/DDBJ databases">
        <authorList>
            <person name="Kim D."/>
            <person name="Kim Y."/>
            <person name="Lee S.-M."/>
            <person name="Kim H."/>
            <person name="Nong L.K."/>
        </authorList>
    </citation>
    <scope>NUCLEOTIDE SEQUENCE</scope>
</reference>
<dbReference type="EMBL" id="OM835953">
    <property type="protein sequence ID" value="UNI73737.1"/>
    <property type="molecule type" value="Genomic_DNA"/>
</dbReference>
<protein>
    <submittedName>
        <fullName evidence="1">Uncharacterized protein</fullName>
    </submittedName>
</protein>
<proteinExistence type="predicted"/>
<evidence type="ECO:0000313" key="1">
    <source>
        <dbReference type="EMBL" id="UNI73737.1"/>
    </source>
</evidence>
<sequence>MTGNVPVVLSEAEMKSILTLITRFPWNVAKPVISALGLARGKGRDATHGKILEELTELKEKNLNKFNDIIRSVNNLIFGQLVYGDKAFFCLSIDNQIISSLTKAMKLKWDLSEQPSVASDVILSEQEINASGKNKINLVHYSESNNQALALFSSVREQKIRERISPKSLPQYSDYEEIIATKKEKHQCFDVCIFNKTNSTISILIDAGINTIGESVLFAKSTVVRELYNIIGAEFASKERDFFPLIEPIFKQDQKPYSTLNYKVFELSFLTPEGTTHKERKTDSTKDLRQDIFNQEGIKAVGNIGLYRIGIRVERTNPLLQLADNVELTIPGTLRRYLGGSSGSPVNFAILSKCISRDDFETLTKLIL</sequence>
<accession>A0A9E6Z821</accession>
<organism evidence="1">
    <name type="scientific">Klebsiella phage KP12</name>
    <dbReference type="NCBI Taxonomy" id="2923374"/>
    <lineage>
        <taxon>Viruses</taxon>
        <taxon>Duplodnaviria</taxon>
        <taxon>Heunggongvirae</taxon>
        <taxon>Uroviricota</taxon>
        <taxon>Caudoviricetes</taxon>
        <taxon>Vequintavirinae</taxon>
    </lineage>
</organism>
<name>A0A9E6Z821_9CAUD</name>
<gene>
    <name evidence="1" type="ORF">KP12_330</name>
</gene>